<protein>
    <recommendedName>
        <fullName evidence="4">HTH cro/C1-type domain-containing protein</fullName>
    </recommendedName>
</protein>
<dbReference type="Gene3D" id="1.10.260.40">
    <property type="entry name" value="lambda repressor-like DNA-binding domains"/>
    <property type="match status" value="1"/>
</dbReference>
<reference evidence="2" key="1">
    <citation type="submission" date="2022-09" db="EMBL/GenBank/DDBJ databases">
        <title>Aureispira anguillicida sp. nov., isolated from Leptocephalus of Japanese eel Anguilla japonica.</title>
        <authorList>
            <person name="Yuasa K."/>
            <person name="Mekata T."/>
            <person name="Ikunari K."/>
        </authorList>
    </citation>
    <scope>NUCLEOTIDE SEQUENCE</scope>
    <source>
        <strain evidence="2">EL160426</strain>
    </source>
</reference>
<dbReference type="KEGG" id="aup:AsAng_0008340"/>
<evidence type="ECO:0000256" key="1">
    <source>
        <dbReference type="SAM" id="Coils"/>
    </source>
</evidence>
<organism evidence="2 3">
    <name type="scientific">Aureispira anguillae</name>
    <dbReference type="NCBI Taxonomy" id="2864201"/>
    <lineage>
        <taxon>Bacteria</taxon>
        <taxon>Pseudomonadati</taxon>
        <taxon>Bacteroidota</taxon>
        <taxon>Saprospiria</taxon>
        <taxon>Saprospirales</taxon>
        <taxon>Saprospiraceae</taxon>
        <taxon>Aureispira</taxon>
    </lineage>
</organism>
<feature type="coiled-coil region" evidence="1">
    <location>
        <begin position="81"/>
        <end position="108"/>
    </location>
</feature>
<evidence type="ECO:0000313" key="3">
    <source>
        <dbReference type="Proteomes" id="UP001060919"/>
    </source>
</evidence>
<dbReference type="GO" id="GO:0003677">
    <property type="term" value="F:DNA binding"/>
    <property type="evidence" value="ECO:0007669"/>
    <property type="project" value="InterPro"/>
</dbReference>
<dbReference type="AlphaFoldDB" id="A0A915YBN9"/>
<dbReference type="RefSeq" id="WP_264791461.1">
    <property type="nucleotide sequence ID" value="NZ_AP026867.1"/>
</dbReference>
<gene>
    <name evidence="2" type="ORF">AsAng_0008340</name>
</gene>
<evidence type="ECO:0008006" key="4">
    <source>
        <dbReference type="Google" id="ProtNLM"/>
    </source>
</evidence>
<dbReference type="Proteomes" id="UP001060919">
    <property type="component" value="Chromosome"/>
</dbReference>
<name>A0A915YBN9_9BACT</name>
<dbReference type="EMBL" id="AP026867">
    <property type="protein sequence ID" value="BDS10126.1"/>
    <property type="molecule type" value="Genomic_DNA"/>
</dbReference>
<dbReference type="InterPro" id="IPR010982">
    <property type="entry name" value="Lambda_DNA-bd_dom_sf"/>
</dbReference>
<keyword evidence="1" id="KW-0175">Coiled coil</keyword>
<proteinExistence type="predicted"/>
<sequence>MAQGIQNRITQVIDNQYNGVKKNFCEKLGIKQGTLFSMFRKNTNPSFEMIQKILENHRDINPYWLILGEGKVNDTMSTEEVENCQQKLETAQKEIEYLKKINSLLEKQK</sequence>
<keyword evidence="3" id="KW-1185">Reference proteome</keyword>
<evidence type="ECO:0000313" key="2">
    <source>
        <dbReference type="EMBL" id="BDS10126.1"/>
    </source>
</evidence>
<accession>A0A915YBN9</accession>